<feature type="signal peptide" evidence="1">
    <location>
        <begin position="1"/>
        <end position="26"/>
    </location>
</feature>
<gene>
    <name evidence="2" type="ORF">AUC70_00080</name>
</gene>
<protein>
    <submittedName>
        <fullName evidence="2">Uncharacterized protein</fullName>
    </submittedName>
</protein>
<evidence type="ECO:0000313" key="3">
    <source>
        <dbReference type="Proteomes" id="UP000094172"/>
    </source>
</evidence>
<sequence length="102" mass="10613">MTLMRAFYLALVAASSVALMPLSAGAFEIQGEDAEIPKSAAEHLGLSPAYSMPQFEGSSLAMPFANNGESSAFASDYGNGIAIPAPGISQPTPAWRSGPFFR</sequence>
<dbReference type="EMBL" id="LPWE01000001">
    <property type="protein sequence ID" value="ODR97470.1"/>
    <property type="molecule type" value="Genomic_DNA"/>
</dbReference>
<dbReference type="AlphaFoldDB" id="A0A1E3VV86"/>
<keyword evidence="3" id="KW-1185">Reference proteome</keyword>
<feature type="chain" id="PRO_5009138796" evidence="1">
    <location>
        <begin position="27"/>
        <end position="102"/>
    </location>
</feature>
<proteinExistence type="predicted"/>
<organism evidence="2 3">
    <name type="scientific">Methyloceanibacter stevinii</name>
    <dbReference type="NCBI Taxonomy" id="1774970"/>
    <lineage>
        <taxon>Bacteria</taxon>
        <taxon>Pseudomonadati</taxon>
        <taxon>Pseudomonadota</taxon>
        <taxon>Alphaproteobacteria</taxon>
        <taxon>Hyphomicrobiales</taxon>
        <taxon>Hyphomicrobiaceae</taxon>
        <taxon>Methyloceanibacter</taxon>
    </lineage>
</organism>
<accession>A0A1E3VV86</accession>
<reference evidence="2 3" key="1">
    <citation type="journal article" date="2016" name="Environ. Microbiol.">
        <title>New Methyloceanibacter diversity from North Sea sediments includes methanotroph containing solely the soluble methane monooxygenase.</title>
        <authorList>
            <person name="Vekeman B."/>
            <person name="Kerckhof F.M."/>
            <person name="Cremers G."/>
            <person name="de Vos P."/>
            <person name="Vandamme P."/>
            <person name="Boon N."/>
            <person name="Op den Camp H.J."/>
            <person name="Heylen K."/>
        </authorList>
    </citation>
    <scope>NUCLEOTIDE SEQUENCE [LARGE SCALE GENOMIC DNA]</scope>
    <source>
        <strain evidence="2 3">R-67176</strain>
    </source>
</reference>
<evidence type="ECO:0000313" key="2">
    <source>
        <dbReference type="EMBL" id="ODR97470.1"/>
    </source>
</evidence>
<dbReference type="Proteomes" id="UP000094172">
    <property type="component" value="Unassembled WGS sequence"/>
</dbReference>
<name>A0A1E3VV86_9HYPH</name>
<evidence type="ECO:0000256" key="1">
    <source>
        <dbReference type="SAM" id="SignalP"/>
    </source>
</evidence>
<dbReference type="STRING" id="1774970.AUC70_00080"/>
<keyword evidence="1" id="KW-0732">Signal</keyword>
<comment type="caution">
    <text evidence="2">The sequence shown here is derived from an EMBL/GenBank/DDBJ whole genome shotgun (WGS) entry which is preliminary data.</text>
</comment>